<sequence>MVRAVIIMAVSLTAFPVFAAGPAGQSRGQDDSFLHAAPPSGGGRVPNYVADSAKGQPFDQNDRRRFERPYLSGESTGLKVPTR</sequence>
<evidence type="ECO:0000313" key="4">
    <source>
        <dbReference type="Proteomes" id="UP000537592"/>
    </source>
</evidence>
<evidence type="ECO:0000313" key="3">
    <source>
        <dbReference type="EMBL" id="MBB3809237.1"/>
    </source>
</evidence>
<protein>
    <submittedName>
        <fullName evidence="3">Uncharacterized protein</fullName>
    </submittedName>
</protein>
<feature type="chain" id="PRO_5030938325" evidence="2">
    <location>
        <begin position="20"/>
        <end position="83"/>
    </location>
</feature>
<dbReference type="AlphaFoldDB" id="A0A7W5Z3T9"/>
<comment type="caution">
    <text evidence="3">The sequence shown here is derived from an EMBL/GenBank/DDBJ whole genome shotgun (WGS) entry which is preliminary data.</text>
</comment>
<keyword evidence="2" id="KW-0732">Signal</keyword>
<evidence type="ECO:0000256" key="1">
    <source>
        <dbReference type="SAM" id="MobiDB-lite"/>
    </source>
</evidence>
<feature type="region of interest" description="Disordered" evidence="1">
    <location>
        <begin position="21"/>
        <end position="83"/>
    </location>
</feature>
<proteinExistence type="predicted"/>
<organism evidence="3 4">
    <name type="scientific">Pseudochelatococcus contaminans</name>
    <dbReference type="NCBI Taxonomy" id="1538103"/>
    <lineage>
        <taxon>Bacteria</taxon>
        <taxon>Pseudomonadati</taxon>
        <taxon>Pseudomonadota</taxon>
        <taxon>Alphaproteobacteria</taxon>
        <taxon>Hyphomicrobiales</taxon>
        <taxon>Chelatococcaceae</taxon>
        <taxon>Pseudochelatococcus</taxon>
    </lineage>
</organism>
<gene>
    <name evidence="3" type="ORF">FHS81_001307</name>
</gene>
<evidence type="ECO:0000256" key="2">
    <source>
        <dbReference type="SAM" id="SignalP"/>
    </source>
</evidence>
<reference evidence="3 4" key="1">
    <citation type="submission" date="2020-08" db="EMBL/GenBank/DDBJ databases">
        <title>Genomic Encyclopedia of Type Strains, Phase IV (KMG-IV): sequencing the most valuable type-strain genomes for metagenomic binning, comparative biology and taxonomic classification.</title>
        <authorList>
            <person name="Goeker M."/>
        </authorList>
    </citation>
    <scope>NUCLEOTIDE SEQUENCE [LARGE SCALE GENOMIC DNA]</scope>
    <source>
        <strain evidence="3 4">DSM 28760</strain>
    </source>
</reference>
<feature type="signal peptide" evidence="2">
    <location>
        <begin position="1"/>
        <end position="19"/>
    </location>
</feature>
<accession>A0A7W5Z3T9</accession>
<dbReference type="RefSeq" id="WP_183751218.1">
    <property type="nucleotide sequence ID" value="NZ_JACICC010000002.1"/>
</dbReference>
<dbReference type="Proteomes" id="UP000537592">
    <property type="component" value="Unassembled WGS sequence"/>
</dbReference>
<dbReference type="EMBL" id="JACICC010000002">
    <property type="protein sequence ID" value="MBB3809237.1"/>
    <property type="molecule type" value="Genomic_DNA"/>
</dbReference>
<name>A0A7W5Z3T9_9HYPH</name>
<keyword evidence="4" id="KW-1185">Reference proteome</keyword>